<reference evidence="2" key="1">
    <citation type="submission" date="2021-06" db="EMBL/GenBank/DDBJ databases">
        <authorList>
            <person name="Kallberg Y."/>
            <person name="Tangrot J."/>
            <person name="Rosling A."/>
        </authorList>
    </citation>
    <scope>NUCLEOTIDE SEQUENCE</scope>
    <source>
        <strain evidence="2">BR232B</strain>
    </source>
</reference>
<evidence type="ECO:0000313" key="3">
    <source>
        <dbReference type="Proteomes" id="UP000789739"/>
    </source>
</evidence>
<comment type="caution">
    <text evidence="2">The sequence shown here is derived from an EMBL/GenBank/DDBJ whole genome shotgun (WGS) entry which is preliminary data.</text>
</comment>
<dbReference type="AlphaFoldDB" id="A0A9N8ZLR6"/>
<protein>
    <submittedName>
        <fullName evidence="2">9660_t:CDS:1</fullName>
    </submittedName>
</protein>
<evidence type="ECO:0000313" key="2">
    <source>
        <dbReference type="EMBL" id="CAG8500120.1"/>
    </source>
</evidence>
<dbReference type="EMBL" id="CAJVPI010000203">
    <property type="protein sequence ID" value="CAG8500120.1"/>
    <property type="molecule type" value="Genomic_DNA"/>
</dbReference>
<dbReference type="Proteomes" id="UP000789739">
    <property type="component" value="Unassembled WGS sequence"/>
</dbReference>
<keyword evidence="3" id="KW-1185">Reference proteome</keyword>
<accession>A0A9N8ZLR6</accession>
<keyword evidence="1" id="KW-0732">Signal</keyword>
<dbReference type="OrthoDB" id="10337149at2759"/>
<gene>
    <name evidence="2" type="ORF">PBRASI_LOCUS2563</name>
</gene>
<feature type="signal peptide" evidence="1">
    <location>
        <begin position="1"/>
        <end position="24"/>
    </location>
</feature>
<proteinExistence type="predicted"/>
<sequence>MFLNASLLGVSLLFVFVLLPTLWSSFTFKADDPVACNVIAKADFEDHNAGHNISGTIIFYEKTSGKLEVQLQFFGGLHKDKSNVEYEIEVADEVERAIHNVGHFTINNNPDGQSERSNGQIVLSKQFIVGDAMKDLGICSGEDSVVGMLLTVKRDGIIIAEEDITSEWLGPR</sequence>
<evidence type="ECO:0000256" key="1">
    <source>
        <dbReference type="SAM" id="SignalP"/>
    </source>
</evidence>
<name>A0A9N8ZLR6_9GLOM</name>
<feature type="chain" id="PRO_5040433099" evidence="1">
    <location>
        <begin position="25"/>
        <end position="172"/>
    </location>
</feature>
<organism evidence="2 3">
    <name type="scientific">Paraglomus brasilianum</name>
    <dbReference type="NCBI Taxonomy" id="144538"/>
    <lineage>
        <taxon>Eukaryota</taxon>
        <taxon>Fungi</taxon>
        <taxon>Fungi incertae sedis</taxon>
        <taxon>Mucoromycota</taxon>
        <taxon>Glomeromycotina</taxon>
        <taxon>Glomeromycetes</taxon>
        <taxon>Paraglomerales</taxon>
        <taxon>Paraglomeraceae</taxon>
        <taxon>Paraglomus</taxon>
    </lineage>
</organism>